<protein>
    <submittedName>
        <fullName evidence="1">Uncharacterized protein</fullName>
    </submittedName>
</protein>
<sequence>GQRIISRLRFINPALNQHLQTGSIDTIIYDDKNQPVYANASLDAIAE</sequence>
<gene>
    <name evidence="1" type="ORF">OVN521_LOCUS50950</name>
</gene>
<keyword evidence="2" id="KW-1185">Reference proteome</keyword>
<name>A0A821MY20_9BILA</name>
<dbReference type="Proteomes" id="UP000663866">
    <property type="component" value="Unassembled WGS sequence"/>
</dbReference>
<organism evidence="1 2">
    <name type="scientific">Rotaria magnacalcarata</name>
    <dbReference type="NCBI Taxonomy" id="392030"/>
    <lineage>
        <taxon>Eukaryota</taxon>
        <taxon>Metazoa</taxon>
        <taxon>Spiralia</taxon>
        <taxon>Gnathifera</taxon>
        <taxon>Rotifera</taxon>
        <taxon>Eurotatoria</taxon>
        <taxon>Bdelloidea</taxon>
        <taxon>Philodinida</taxon>
        <taxon>Philodinidae</taxon>
        <taxon>Rotaria</taxon>
    </lineage>
</organism>
<proteinExistence type="predicted"/>
<comment type="caution">
    <text evidence="1">The sequence shown here is derived from an EMBL/GenBank/DDBJ whole genome shotgun (WGS) entry which is preliminary data.</text>
</comment>
<reference evidence="1" key="1">
    <citation type="submission" date="2021-02" db="EMBL/GenBank/DDBJ databases">
        <authorList>
            <person name="Nowell W R."/>
        </authorList>
    </citation>
    <scope>NUCLEOTIDE SEQUENCE</scope>
</reference>
<feature type="non-terminal residue" evidence="1">
    <location>
        <position position="1"/>
    </location>
</feature>
<dbReference type="EMBL" id="CAJOBG010120063">
    <property type="protein sequence ID" value="CAF4774578.1"/>
    <property type="molecule type" value="Genomic_DNA"/>
</dbReference>
<dbReference type="AlphaFoldDB" id="A0A821MY20"/>
<evidence type="ECO:0000313" key="1">
    <source>
        <dbReference type="EMBL" id="CAF4774578.1"/>
    </source>
</evidence>
<accession>A0A821MY20</accession>
<evidence type="ECO:0000313" key="2">
    <source>
        <dbReference type="Proteomes" id="UP000663866"/>
    </source>
</evidence>